<sequence length="196" mass="22831">MNTDFIILHGAAGTGKSTLSKRLHEHLTSPYFEFGWIPEFRSLNPSIQITQKEEEQLAFENLMLVVKNYNQHGFKNIIITDLDDARIREIPIQFEGFNYIILTLYCDEDEVIRERIENRDNGNSYSDWEQSIQLNSLIRRRNKLPNEYRIHNSSNDIEGALEVLLDYLGTHVPSRNSETQVSKDEFYSYIKDAPGS</sequence>
<dbReference type="InterPro" id="IPR027417">
    <property type="entry name" value="P-loop_NTPase"/>
</dbReference>
<dbReference type="Pfam" id="PF13238">
    <property type="entry name" value="AAA_18"/>
    <property type="match status" value="1"/>
</dbReference>
<name>A0AAU8N9C7_9BACL</name>
<dbReference type="Gene3D" id="3.40.50.300">
    <property type="entry name" value="P-loop containing nucleotide triphosphate hydrolases"/>
    <property type="match status" value="1"/>
</dbReference>
<evidence type="ECO:0000313" key="1">
    <source>
        <dbReference type="EMBL" id="XCP93216.1"/>
    </source>
</evidence>
<reference evidence="1" key="1">
    <citation type="submission" date="2024-05" db="EMBL/GenBank/DDBJ databases">
        <title>Draft genome assemblies of 36 bacteria isolated from hibernating arctic ground squirrels.</title>
        <authorList>
            <person name="McKee H."/>
            <person name="Mullen L."/>
            <person name="Drown D.M."/>
            <person name="Duddleston K.N."/>
        </authorList>
    </citation>
    <scope>NUCLEOTIDE SEQUENCE</scope>
    <source>
        <strain evidence="1">AN1007</strain>
    </source>
</reference>
<proteinExistence type="predicted"/>
<dbReference type="AlphaFoldDB" id="A0AAU8N9C7"/>
<organism evidence="1">
    <name type="scientific">Paenibacillus sp. AN1007</name>
    <dbReference type="NCBI Taxonomy" id="3151385"/>
    <lineage>
        <taxon>Bacteria</taxon>
        <taxon>Bacillati</taxon>
        <taxon>Bacillota</taxon>
        <taxon>Bacilli</taxon>
        <taxon>Bacillales</taxon>
        <taxon>Paenibacillaceae</taxon>
        <taxon>Paenibacillus</taxon>
    </lineage>
</organism>
<accession>A0AAU8N9C7</accession>
<dbReference type="RefSeq" id="WP_366289848.1">
    <property type="nucleotide sequence ID" value="NZ_CP159992.1"/>
</dbReference>
<dbReference type="EMBL" id="CP159992">
    <property type="protein sequence ID" value="XCP93216.1"/>
    <property type="molecule type" value="Genomic_DNA"/>
</dbReference>
<gene>
    <name evidence="1" type="ORF">ABXS70_18485</name>
</gene>
<protein>
    <submittedName>
        <fullName evidence="1">AAA family ATPase</fullName>
    </submittedName>
</protein>
<dbReference type="SUPFAM" id="SSF52540">
    <property type="entry name" value="P-loop containing nucleoside triphosphate hydrolases"/>
    <property type="match status" value="1"/>
</dbReference>